<reference evidence="1 3" key="1">
    <citation type="journal article" date="2012" name="Nature">
        <title>Algal genomes reveal evolutionary mosaicism and the fate of nucleomorphs.</title>
        <authorList>
            <consortium name="DOE Joint Genome Institute"/>
            <person name="Curtis B.A."/>
            <person name="Tanifuji G."/>
            <person name="Burki F."/>
            <person name="Gruber A."/>
            <person name="Irimia M."/>
            <person name="Maruyama S."/>
            <person name="Arias M.C."/>
            <person name="Ball S.G."/>
            <person name="Gile G.H."/>
            <person name="Hirakawa Y."/>
            <person name="Hopkins J.F."/>
            <person name="Kuo A."/>
            <person name="Rensing S.A."/>
            <person name="Schmutz J."/>
            <person name="Symeonidi A."/>
            <person name="Elias M."/>
            <person name="Eveleigh R.J."/>
            <person name="Herman E.K."/>
            <person name="Klute M.J."/>
            <person name="Nakayama T."/>
            <person name="Obornik M."/>
            <person name="Reyes-Prieto A."/>
            <person name="Armbrust E.V."/>
            <person name="Aves S.J."/>
            <person name="Beiko R.G."/>
            <person name="Coutinho P."/>
            <person name="Dacks J.B."/>
            <person name="Durnford D.G."/>
            <person name="Fast N.M."/>
            <person name="Green B.R."/>
            <person name="Grisdale C.J."/>
            <person name="Hempel F."/>
            <person name="Henrissat B."/>
            <person name="Hoppner M.P."/>
            <person name="Ishida K."/>
            <person name="Kim E."/>
            <person name="Koreny L."/>
            <person name="Kroth P.G."/>
            <person name="Liu Y."/>
            <person name="Malik S.B."/>
            <person name="Maier U.G."/>
            <person name="McRose D."/>
            <person name="Mock T."/>
            <person name="Neilson J.A."/>
            <person name="Onodera N.T."/>
            <person name="Poole A.M."/>
            <person name="Pritham E.J."/>
            <person name="Richards T.A."/>
            <person name="Rocap G."/>
            <person name="Roy S.W."/>
            <person name="Sarai C."/>
            <person name="Schaack S."/>
            <person name="Shirato S."/>
            <person name="Slamovits C.H."/>
            <person name="Spencer D.F."/>
            <person name="Suzuki S."/>
            <person name="Worden A.Z."/>
            <person name="Zauner S."/>
            <person name="Barry K."/>
            <person name="Bell C."/>
            <person name="Bharti A.K."/>
            <person name="Crow J.A."/>
            <person name="Grimwood J."/>
            <person name="Kramer R."/>
            <person name="Lindquist E."/>
            <person name="Lucas S."/>
            <person name="Salamov A."/>
            <person name="McFadden G.I."/>
            <person name="Lane C.E."/>
            <person name="Keeling P.J."/>
            <person name="Gray M.W."/>
            <person name="Grigoriev I.V."/>
            <person name="Archibald J.M."/>
        </authorList>
    </citation>
    <scope>NUCLEOTIDE SEQUENCE</scope>
    <source>
        <strain evidence="1 3">CCMP2712</strain>
    </source>
</reference>
<dbReference type="GeneID" id="17301545"/>
<sequence length="418" mass="48895">MSTRILHVTRHSGLSSEIAGIFHRFPCVYLETFDFNDGVNLDSESSGLNYNVNRRRAELVWETYRIFFQTFDMVLVSDTTPMARPFLEGDRWRKPILLYVCNRFDFSNQDIDFQLAQEEMATSYFPDEDFYQLMRELTRRPNVRLVASNLFESWYAQHWRGIDWSHAEVIYPPGVGNQRPWKEEGEESELRAGGTAFLLPPGVYALHNEEEREVNVEDTVLVPDRGVVGGTCKEEGGNVAFMNNEMNFGVSSFLRSNGFRVYNGRYNGAEEAARFKAMVRIPQNYMSTSFHQLLGAGVAMLVPTPDFLLQLSVDPAFWWDTKWDVQEHRARIEQSGRWRCPKLKSTLSQETIMFAYEYDSYHAASLIFFSSWEDLVDKLRTVDFSRHKEQVRKLAELHRRTYLQEWERVFLELRALQL</sequence>
<reference evidence="2" key="3">
    <citation type="submission" date="2015-06" db="UniProtKB">
        <authorList>
            <consortium name="EnsemblProtists"/>
        </authorList>
    </citation>
    <scope>IDENTIFICATION</scope>
</reference>
<evidence type="ECO:0000313" key="3">
    <source>
        <dbReference type="Proteomes" id="UP000011087"/>
    </source>
</evidence>
<evidence type="ECO:0000313" key="1">
    <source>
        <dbReference type="EMBL" id="EKX44770.1"/>
    </source>
</evidence>
<dbReference type="AlphaFoldDB" id="L1J9N2"/>
<gene>
    <name evidence="1" type="ORF">GUITHDRAFT_109195</name>
</gene>
<dbReference type="KEGG" id="gtt:GUITHDRAFT_109195"/>
<name>L1J9N2_GUITC</name>
<proteinExistence type="predicted"/>
<keyword evidence="3" id="KW-1185">Reference proteome</keyword>
<accession>L1J9N2</accession>
<dbReference type="PaxDb" id="55529-EKX44770"/>
<dbReference type="EnsemblProtists" id="EKX44770">
    <property type="protein sequence ID" value="EKX44770"/>
    <property type="gene ID" value="GUITHDRAFT_109195"/>
</dbReference>
<evidence type="ECO:0008006" key="4">
    <source>
        <dbReference type="Google" id="ProtNLM"/>
    </source>
</evidence>
<protein>
    <recommendedName>
        <fullName evidence="4">Glycosyltransferase family 1 protein</fullName>
    </recommendedName>
</protein>
<dbReference type="OrthoDB" id="2131894at2759"/>
<dbReference type="Proteomes" id="UP000011087">
    <property type="component" value="Unassembled WGS sequence"/>
</dbReference>
<dbReference type="RefSeq" id="XP_005831750.1">
    <property type="nucleotide sequence ID" value="XM_005831693.1"/>
</dbReference>
<reference evidence="3" key="2">
    <citation type="submission" date="2012-11" db="EMBL/GenBank/DDBJ databases">
        <authorList>
            <person name="Kuo A."/>
            <person name="Curtis B.A."/>
            <person name="Tanifuji G."/>
            <person name="Burki F."/>
            <person name="Gruber A."/>
            <person name="Irimia M."/>
            <person name="Maruyama S."/>
            <person name="Arias M.C."/>
            <person name="Ball S.G."/>
            <person name="Gile G.H."/>
            <person name="Hirakawa Y."/>
            <person name="Hopkins J.F."/>
            <person name="Rensing S.A."/>
            <person name="Schmutz J."/>
            <person name="Symeonidi A."/>
            <person name="Elias M."/>
            <person name="Eveleigh R.J."/>
            <person name="Herman E.K."/>
            <person name="Klute M.J."/>
            <person name="Nakayama T."/>
            <person name="Obornik M."/>
            <person name="Reyes-Prieto A."/>
            <person name="Armbrust E.V."/>
            <person name="Aves S.J."/>
            <person name="Beiko R.G."/>
            <person name="Coutinho P."/>
            <person name="Dacks J.B."/>
            <person name="Durnford D.G."/>
            <person name="Fast N.M."/>
            <person name="Green B.R."/>
            <person name="Grisdale C."/>
            <person name="Hempe F."/>
            <person name="Henrissat B."/>
            <person name="Hoppner M.P."/>
            <person name="Ishida K.-I."/>
            <person name="Kim E."/>
            <person name="Koreny L."/>
            <person name="Kroth P.G."/>
            <person name="Liu Y."/>
            <person name="Malik S.-B."/>
            <person name="Maier U.G."/>
            <person name="McRose D."/>
            <person name="Mock T."/>
            <person name="Neilson J.A."/>
            <person name="Onodera N.T."/>
            <person name="Poole A.M."/>
            <person name="Pritham E.J."/>
            <person name="Richards T.A."/>
            <person name="Rocap G."/>
            <person name="Roy S.W."/>
            <person name="Sarai C."/>
            <person name="Schaack S."/>
            <person name="Shirato S."/>
            <person name="Slamovits C.H."/>
            <person name="Spencer D.F."/>
            <person name="Suzuki S."/>
            <person name="Worden A.Z."/>
            <person name="Zauner S."/>
            <person name="Barry K."/>
            <person name="Bell C."/>
            <person name="Bharti A.K."/>
            <person name="Crow J.A."/>
            <person name="Grimwood J."/>
            <person name="Kramer R."/>
            <person name="Lindquist E."/>
            <person name="Lucas S."/>
            <person name="Salamov A."/>
            <person name="McFadden G.I."/>
            <person name="Lane C.E."/>
            <person name="Keeling P.J."/>
            <person name="Gray M.W."/>
            <person name="Grigoriev I.V."/>
            <person name="Archibald J.M."/>
        </authorList>
    </citation>
    <scope>NUCLEOTIDE SEQUENCE</scope>
    <source>
        <strain evidence="3">CCMP2712</strain>
    </source>
</reference>
<organism evidence="1">
    <name type="scientific">Guillardia theta (strain CCMP2712)</name>
    <name type="common">Cryptophyte</name>
    <dbReference type="NCBI Taxonomy" id="905079"/>
    <lineage>
        <taxon>Eukaryota</taxon>
        <taxon>Cryptophyceae</taxon>
        <taxon>Pyrenomonadales</taxon>
        <taxon>Geminigeraceae</taxon>
        <taxon>Guillardia</taxon>
    </lineage>
</organism>
<dbReference type="HOGENOM" id="CLU_758307_0_0_1"/>
<evidence type="ECO:0000313" key="2">
    <source>
        <dbReference type="EnsemblProtists" id="EKX44770"/>
    </source>
</evidence>
<dbReference type="EMBL" id="JH993002">
    <property type="protein sequence ID" value="EKX44770.1"/>
    <property type="molecule type" value="Genomic_DNA"/>
</dbReference>